<dbReference type="Proteomes" id="UP001055149">
    <property type="component" value="Unassembled WGS sequence"/>
</dbReference>
<sequence length="124" mass="13788">MGKKKTFDSNEVLLQVGQLFITNGYNGTSIGDIVEETGLLRGSLYATFGSKQGMFTSALKLSLERDDERLKWGLLIVAMLEVTPRNHQVFEIVQNWYRHQSSTNVATNIGTELLKHSGILGGEK</sequence>
<proteinExistence type="predicted"/>
<evidence type="ECO:0000313" key="6">
    <source>
        <dbReference type="EMBL" id="GKS82249.1"/>
    </source>
</evidence>
<dbReference type="PANTHER" id="PTHR47506:SF1">
    <property type="entry name" value="HTH-TYPE TRANSCRIPTIONAL REGULATOR YJDC"/>
    <property type="match status" value="1"/>
</dbReference>
<evidence type="ECO:0000313" key="7">
    <source>
        <dbReference type="Proteomes" id="UP001055149"/>
    </source>
</evidence>
<keyword evidence="2 4" id="KW-0238">DNA-binding</keyword>
<keyword evidence="1" id="KW-0805">Transcription regulation</keyword>
<evidence type="ECO:0000256" key="2">
    <source>
        <dbReference type="ARBA" id="ARBA00023125"/>
    </source>
</evidence>
<dbReference type="InterPro" id="IPR009057">
    <property type="entry name" value="Homeodomain-like_sf"/>
</dbReference>
<dbReference type="Gene3D" id="1.10.10.60">
    <property type="entry name" value="Homeodomain-like"/>
    <property type="match status" value="1"/>
</dbReference>
<keyword evidence="3" id="KW-0804">Transcription</keyword>
<gene>
    <name evidence="6" type="ORF">LPAF129_19350</name>
</gene>
<protein>
    <recommendedName>
        <fullName evidence="5">HTH tetR-type domain-containing protein</fullName>
    </recommendedName>
</protein>
<dbReference type="Pfam" id="PF00440">
    <property type="entry name" value="TetR_N"/>
    <property type="match status" value="1"/>
</dbReference>
<dbReference type="InterPro" id="IPR001647">
    <property type="entry name" value="HTH_TetR"/>
</dbReference>
<dbReference type="SUPFAM" id="SSF46689">
    <property type="entry name" value="Homeodomain-like"/>
    <property type="match status" value="1"/>
</dbReference>
<feature type="DNA-binding region" description="H-T-H motif" evidence="4">
    <location>
        <begin position="29"/>
        <end position="48"/>
    </location>
</feature>
<feature type="domain" description="HTH tetR-type" evidence="5">
    <location>
        <begin position="6"/>
        <end position="66"/>
    </location>
</feature>
<name>A0ABQ5JJM2_9LACO</name>
<evidence type="ECO:0000259" key="5">
    <source>
        <dbReference type="PROSITE" id="PS50977"/>
    </source>
</evidence>
<reference evidence="6" key="1">
    <citation type="journal article" date="2022" name="Int. J. Syst. Evol. Microbiol.">
        <title>A novel species of lactic acid bacteria, Ligilactobacillus pabuli sp. nov., isolated from alfalfa silage.</title>
        <authorList>
            <person name="Tohno M."/>
            <person name="Tanizawa Y."/>
            <person name="Sawada H."/>
            <person name="Sakamoto M."/>
            <person name="Ohkuma M."/>
            <person name="Kobayashi H."/>
        </authorList>
    </citation>
    <scope>NUCLEOTIDE SEQUENCE</scope>
    <source>
        <strain evidence="6">AF129</strain>
    </source>
</reference>
<dbReference type="EMBL" id="BQXH01000023">
    <property type="protein sequence ID" value="GKS82249.1"/>
    <property type="molecule type" value="Genomic_DNA"/>
</dbReference>
<organism evidence="6 7">
    <name type="scientific">Ligilactobacillus pabuli</name>
    <dbReference type="NCBI Taxonomy" id="2886039"/>
    <lineage>
        <taxon>Bacteria</taxon>
        <taxon>Bacillati</taxon>
        <taxon>Bacillota</taxon>
        <taxon>Bacilli</taxon>
        <taxon>Lactobacillales</taxon>
        <taxon>Lactobacillaceae</taxon>
        <taxon>Ligilactobacillus</taxon>
    </lineage>
</organism>
<evidence type="ECO:0000256" key="3">
    <source>
        <dbReference type="ARBA" id="ARBA00023163"/>
    </source>
</evidence>
<keyword evidence="7" id="KW-1185">Reference proteome</keyword>
<evidence type="ECO:0000256" key="1">
    <source>
        <dbReference type="ARBA" id="ARBA00023015"/>
    </source>
</evidence>
<comment type="caution">
    <text evidence="6">The sequence shown here is derived from an EMBL/GenBank/DDBJ whole genome shotgun (WGS) entry which is preliminary data.</text>
</comment>
<dbReference type="PANTHER" id="PTHR47506">
    <property type="entry name" value="TRANSCRIPTIONAL REGULATORY PROTEIN"/>
    <property type="match status" value="1"/>
</dbReference>
<dbReference type="PROSITE" id="PS50977">
    <property type="entry name" value="HTH_TETR_2"/>
    <property type="match status" value="1"/>
</dbReference>
<accession>A0ABQ5JJM2</accession>
<dbReference type="RefSeq" id="WP_244056675.1">
    <property type="nucleotide sequence ID" value="NZ_BQXH01000023.1"/>
</dbReference>
<evidence type="ECO:0000256" key="4">
    <source>
        <dbReference type="PROSITE-ProRule" id="PRU00335"/>
    </source>
</evidence>